<keyword evidence="6 11" id="KW-0812">Transmembrane</keyword>
<comment type="pathway">
    <text evidence="2">Protein modification; protein glycosylation.</text>
</comment>
<dbReference type="EMBL" id="JBAMIC010000019">
    <property type="protein sequence ID" value="KAK7093745.1"/>
    <property type="molecule type" value="Genomic_DNA"/>
</dbReference>
<keyword evidence="4" id="KW-0328">Glycosyltransferase</keyword>
<gene>
    <name evidence="12" type="ORF">V1264_007440</name>
</gene>
<evidence type="ECO:0000256" key="5">
    <source>
        <dbReference type="ARBA" id="ARBA00022679"/>
    </source>
</evidence>
<proteinExistence type="predicted"/>
<keyword evidence="8 11" id="KW-1133">Transmembrane helix</keyword>
<comment type="catalytic activity">
    <reaction evidence="10">
        <text>an alpha-D-Man-(1-&gt;2)-alpha-D-Man-(1-&gt;2)-alpha-D-Man-(1-&gt;3)-[alpha-D-Man-(1-&gt;6)]-beta-D-Man-(1-&gt;4)-beta-D-GlcNAc-(1-&gt;4)-alpha-D-GlcNAc-diphospho-di-trans,poly-cis-dolichol + a di-trans,poly-cis-dolichyl beta-D-mannosyl phosphate = an alpha-D-Man-(1-&gt;2)-alpha-D-Man-(1-&gt;2)-alpha-D-Man-(1-&gt;3)-[alpha-D-Man-(1-&gt;3)-alpha-D-Man-(1-&gt;6)]-beta-D-Man-(1-&gt;4)-beta-D-GlcNAc-(1-&gt;4)-alpha-D-GlcNAc-diphospho-di-trans,poly-cis-dolichol + a di-trans,poly-cis-dolichyl phosphate + H(+)</text>
        <dbReference type="Rhea" id="RHEA:29527"/>
        <dbReference type="Rhea" id="RHEA-COMP:19498"/>
        <dbReference type="Rhea" id="RHEA-COMP:19501"/>
        <dbReference type="Rhea" id="RHEA-COMP:19516"/>
        <dbReference type="Rhea" id="RHEA-COMP:19517"/>
        <dbReference type="ChEBI" id="CHEBI:15378"/>
        <dbReference type="ChEBI" id="CHEBI:57683"/>
        <dbReference type="ChEBI" id="CHEBI:58211"/>
        <dbReference type="ChEBI" id="CHEBI:132515"/>
        <dbReference type="ChEBI" id="CHEBI:132516"/>
        <dbReference type="EC" id="2.4.1.258"/>
    </reaction>
    <physiologicalReaction direction="left-to-right" evidence="10">
        <dbReference type="Rhea" id="RHEA:29528"/>
    </physiologicalReaction>
</comment>
<dbReference type="EC" id="2.4.1.258" evidence="3"/>
<dbReference type="AlphaFoldDB" id="A0AAN9AWD3"/>
<dbReference type="InterPro" id="IPR007873">
    <property type="entry name" value="Glycosyltransferase_ALG3"/>
</dbReference>
<evidence type="ECO:0000256" key="4">
    <source>
        <dbReference type="ARBA" id="ARBA00022676"/>
    </source>
</evidence>
<reference evidence="12 13" key="1">
    <citation type="submission" date="2024-02" db="EMBL/GenBank/DDBJ databases">
        <title>Chromosome-scale genome assembly of the rough periwinkle Littorina saxatilis.</title>
        <authorList>
            <person name="De Jode A."/>
            <person name="Faria R."/>
            <person name="Formenti G."/>
            <person name="Sims Y."/>
            <person name="Smith T.P."/>
            <person name="Tracey A."/>
            <person name="Wood J.M.D."/>
            <person name="Zagrodzka Z.B."/>
            <person name="Johannesson K."/>
            <person name="Butlin R.K."/>
            <person name="Leder E.H."/>
        </authorList>
    </citation>
    <scope>NUCLEOTIDE SEQUENCE [LARGE SCALE GENOMIC DNA]</scope>
    <source>
        <strain evidence="12">Snail1</strain>
        <tissue evidence="12">Muscle</tissue>
    </source>
</reference>
<dbReference type="PANTHER" id="PTHR12646:SF0">
    <property type="entry name" value="DOL-P-MAN:MAN(5)GLCNAC(2)-PP-DOL ALPHA-1,3-MANNOSYLTRANSFERASE"/>
    <property type="match status" value="1"/>
</dbReference>
<comment type="caution">
    <text evidence="12">The sequence shown here is derived from an EMBL/GenBank/DDBJ whole genome shotgun (WGS) entry which is preliminary data.</text>
</comment>
<evidence type="ECO:0000256" key="11">
    <source>
        <dbReference type="SAM" id="Phobius"/>
    </source>
</evidence>
<keyword evidence="5" id="KW-0808">Transferase</keyword>
<evidence type="ECO:0000313" key="13">
    <source>
        <dbReference type="Proteomes" id="UP001374579"/>
    </source>
</evidence>
<dbReference type="PANTHER" id="PTHR12646">
    <property type="entry name" value="NOT56 - RELATED"/>
    <property type="match status" value="1"/>
</dbReference>
<evidence type="ECO:0000256" key="9">
    <source>
        <dbReference type="ARBA" id="ARBA00023136"/>
    </source>
</evidence>
<evidence type="ECO:0000256" key="2">
    <source>
        <dbReference type="ARBA" id="ARBA00004922"/>
    </source>
</evidence>
<dbReference type="Proteomes" id="UP001374579">
    <property type="component" value="Unassembled WGS sequence"/>
</dbReference>
<evidence type="ECO:0000256" key="3">
    <source>
        <dbReference type="ARBA" id="ARBA00011964"/>
    </source>
</evidence>
<evidence type="ECO:0000256" key="10">
    <source>
        <dbReference type="ARBA" id="ARBA00049506"/>
    </source>
</evidence>
<evidence type="ECO:0000256" key="8">
    <source>
        <dbReference type="ARBA" id="ARBA00022989"/>
    </source>
</evidence>
<evidence type="ECO:0000256" key="6">
    <source>
        <dbReference type="ARBA" id="ARBA00022692"/>
    </source>
</evidence>
<evidence type="ECO:0000313" key="12">
    <source>
        <dbReference type="EMBL" id="KAK7093745.1"/>
    </source>
</evidence>
<dbReference type="GO" id="GO:0052925">
    <property type="term" value="F:dol-P-Man:Man(5)GlcNAc(2)-PP-Dol alpha-1,3-mannosyltransferase activity"/>
    <property type="evidence" value="ECO:0007669"/>
    <property type="project" value="UniProtKB-EC"/>
</dbReference>
<sequence length="101" mass="11713">MCFSRSLHYQFYVWYFHSLHLLLWCTTLPVVVRVLILGLLELSWNTYPSTMESSGILHLCHGVLLLALWFSPYFSMEKITLAKGCKDKGCKEDHTGAKKMK</sequence>
<evidence type="ECO:0000256" key="1">
    <source>
        <dbReference type="ARBA" id="ARBA00004477"/>
    </source>
</evidence>
<name>A0AAN9AWD3_9CAEN</name>
<accession>A0AAN9AWD3</accession>
<feature type="transmembrane region" description="Helical" evidence="11">
    <location>
        <begin position="12"/>
        <end position="36"/>
    </location>
</feature>
<keyword evidence="7" id="KW-0256">Endoplasmic reticulum</keyword>
<protein>
    <recommendedName>
        <fullName evidence="3">dolichyl-P-Man:Man5GlcNAc2-PP-dolichol alpha-1,3-mannosyltransferase</fullName>
        <ecNumber evidence="3">2.4.1.258</ecNumber>
    </recommendedName>
</protein>
<comment type="subcellular location">
    <subcellularLocation>
        <location evidence="1">Endoplasmic reticulum membrane</location>
        <topology evidence="1">Multi-pass membrane protein</topology>
    </subcellularLocation>
</comment>
<dbReference type="GO" id="GO:0005789">
    <property type="term" value="C:endoplasmic reticulum membrane"/>
    <property type="evidence" value="ECO:0007669"/>
    <property type="project" value="UniProtKB-SubCell"/>
</dbReference>
<evidence type="ECO:0000256" key="7">
    <source>
        <dbReference type="ARBA" id="ARBA00022824"/>
    </source>
</evidence>
<feature type="transmembrane region" description="Helical" evidence="11">
    <location>
        <begin position="56"/>
        <end position="74"/>
    </location>
</feature>
<keyword evidence="13" id="KW-1185">Reference proteome</keyword>
<keyword evidence="9 11" id="KW-0472">Membrane</keyword>
<dbReference type="Pfam" id="PF05208">
    <property type="entry name" value="ALG3"/>
    <property type="match status" value="1"/>
</dbReference>
<organism evidence="12 13">
    <name type="scientific">Littorina saxatilis</name>
    <dbReference type="NCBI Taxonomy" id="31220"/>
    <lineage>
        <taxon>Eukaryota</taxon>
        <taxon>Metazoa</taxon>
        <taxon>Spiralia</taxon>
        <taxon>Lophotrochozoa</taxon>
        <taxon>Mollusca</taxon>
        <taxon>Gastropoda</taxon>
        <taxon>Caenogastropoda</taxon>
        <taxon>Littorinimorpha</taxon>
        <taxon>Littorinoidea</taxon>
        <taxon>Littorinidae</taxon>
        <taxon>Littorina</taxon>
    </lineage>
</organism>